<keyword evidence="3" id="KW-1185">Reference proteome</keyword>
<reference evidence="2 3" key="1">
    <citation type="submission" date="2017-07" db="EMBL/GenBank/DDBJ databases">
        <title>Leptospira spp. isolated from tropical soils.</title>
        <authorList>
            <person name="Thibeaux R."/>
            <person name="Iraola G."/>
            <person name="Ferres I."/>
            <person name="Bierque E."/>
            <person name="Girault D."/>
            <person name="Soupe-Gilbert M.-E."/>
            <person name="Picardeau M."/>
            <person name="Goarant C."/>
        </authorList>
    </citation>
    <scope>NUCLEOTIDE SEQUENCE [LARGE SCALE GENOMIC DNA]</scope>
    <source>
        <strain evidence="2 3">ATI7-C-A2</strain>
    </source>
</reference>
<protein>
    <recommendedName>
        <fullName evidence="4">Lipoprotein</fullName>
    </recommendedName>
</protein>
<evidence type="ECO:0000313" key="3">
    <source>
        <dbReference type="Proteomes" id="UP000231857"/>
    </source>
</evidence>
<dbReference type="Proteomes" id="UP000231857">
    <property type="component" value="Unassembled WGS sequence"/>
</dbReference>
<feature type="chain" id="PRO_5045461884" description="Lipoprotein" evidence="1">
    <location>
        <begin position="26"/>
        <end position="214"/>
    </location>
</feature>
<gene>
    <name evidence="2" type="ORF">CH363_14590</name>
</gene>
<proteinExistence type="predicted"/>
<name>A0ABX4PH69_9LEPT</name>
<accession>A0ABX4PH69</accession>
<evidence type="ECO:0008006" key="4">
    <source>
        <dbReference type="Google" id="ProtNLM"/>
    </source>
</evidence>
<keyword evidence="1" id="KW-0732">Signal</keyword>
<dbReference type="RefSeq" id="WP_100723334.1">
    <property type="nucleotide sequence ID" value="NZ_NPEG01000003.1"/>
</dbReference>
<sequence length="214" mass="24482">MKFKFATITLVFLLSFLGCSSLSTKAPFYNSPAQKNSSTEWKLELVDLGFYRKVGEDWWGEDFYIATFKATNLMQKTSYFELCGSKLEDYYKSKKPEMSADELKSLIRRFSEMRLLVQIDDTSLWPKNVYGSKPVFPKIQNEPKPIFAAAMTGCQYGIPMSRDTDKGRTGTERILPGESGTVKAIYSIPKGSKFIRFEQTNFYQGNLEPLNIQN</sequence>
<organism evidence="2 3">
    <name type="scientific">Leptospira haakeii</name>
    <dbReference type="NCBI Taxonomy" id="2023198"/>
    <lineage>
        <taxon>Bacteria</taxon>
        <taxon>Pseudomonadati</taxon>
        <taxon>Spirochaetota</taxon>
        <taxon>Spirochaetia</taxon>
        <taxon>Leptospirales</taxon>
        <taxon>Leptospiraceae</taxon>
        <taxon>Leptospira</taxon>
    </lineage>
</organism>
<evidence type="ECO:0000313" key="2">
    <source>
        <dbReference type="EMBL" id="PKA15089.1"/>
    </source>
</evidence>
<dbReference type="PROSITE" id="PS51257">
    <property type="entry name" value="PROKAR_LIPOPROTEIN"/>
    <property type="match status" value="1"/>
</dbReference>
<evidence type="ECO:0000256" key="1">
    <source>
        <dbReference type="SAM" id="SignalP"/>
    </source>
</evidence>
<comment type="caution">
    <text evidence="2">The sequence shown here is derived from an EMBL/GenBank/DDBJ whole genome shotgun (WGS) entry which is preliminary data.</text>
</comment>
<dbReference type="EMBL" id="NPEI01000009">
    <property type="protein sequence ID" value="PKA15089.1"/>
    <property type="molecule type" value="Genomic_DNA"/>
</dbReference>
<feature type="signal peptide" evidence="1">
    <location>
        <begin position="1"/>
        <end position="25"/>
    </location>
</feature>